<proteinExistence type="predicted"/>
<dbReference type="PROSITE" id="PS51257">
    <property type="entry name" value="PROKAR_LIPOPROTEIN"/>
    <property type="match status" value="1"/>
</dbReference>
<comment type="caution">
    <text evidence="1">The sequence shown here is derived from an EMBL/GenBank/DDBJ whole genome shotgun (WGS) entry which is preliminary data.</text>
</comment>
<dbReference type="AlphaFoldDB" id="A0A9X2TU19"/>
<gene>
    <name evidence="1" type="ORF">GGP83_001823</name>
</gene>
<feature type="non-terminal residue" evidence="1">
    <location>
        <position position="34"/>
    </location>
</feature>
<dbReference type="EMBL" id="JANUBB010000006">
    <property type="protein sequence ID" value="MCS3951871.1"/>
    <property type="molecule type" value="Genomic_DNA"/>
</dbReference>
<protein>
    <recommendedName>
        <fullName evidence="3">Lipoprotein</fullName>
    </recommendedName>
</protein>
<evidence type="ECO:0000313" key="1">
    <source>
        <dbReference type="EMBL" id="MCS3951871.1"/>
    </source>
</evidence>
<evidence type="ECO:0000313" key="2">
    <source>
        <dbReference type="Proteomes" id="UP001155010"/>
    </source>
</evidence>
<reference evidence="1" key="1">
    <citation type="submission" date="2022-08" db="EMBL/GenBank/DDBJ databases">
        <title>Genomic Encyclopedia of Type Strains, Phase V (KMG-V): Genome sequencing to study the core and pangenomes of soil and plant-associated prokaryotes.</title>
        <authorList>
            <person name="Whitman W."/>
        </authorList>
    </citation>
    <scope>NUCLEOTIDE SEQUENCE</scope>
    <source>
        <strain evidence="1">SP2017</strain>
    </source>
</reference>
<dbReference type="Proteomes" id="UP001155010">
    <property type="component" value="Unassembled WGS sequence"/>
</dbReference>
<organism evidence="1 2">
    <name type="scientific">Salinibacter ruber</name>
    <dbReference type="NCBI Taxonomy" id="146919"/>
    <lineage>
        <taxon>Bacteria</taxon>
        <taxon>Pseudomonadati</taxon>
        <taxon>Rhodothermota</taxon>
        <taxon>Rhodothermia</taxon>
        <taxon>Rhodothermales</taxon>
        <taxon>Salinibacteraceae</taxon>
        <taxon>Salinibacter</taxon>
    </lineage>
</organism>
<sequence>MDAFRTSTLPILCLLPLALGVLAGCDSSDSGMNA</sequence>
<evidence type="ECO:0008006" key="3">
    <source>
        <dbReference type="Google" id="ProtNLM"/>
    </source>
</evidence>
<accession>A0A9X2TU19</accession>
<name>A0A9X2TU19_9BACT</name>